<comment type="caution">
    <text evidence="8">The sequence shown here is derived from an EMBL/GenBank/DDBJ whole genome shotgun (WGS) entry which is preliminary data.</text>
</comment>
<keyword evidence="3" id="KW-0833">Ubl conjugation pathway</keyword>
<dbReference type="SUPFAM" id="SSF48403">
    <property type="entry name" value="Ankyrin repeat"/>
    <property type="match status" value="1"/>
</dbReference>
<proteinExistence type="inferred from homology"/>
<dbReference type="PROSITE" id="PS50088">
    <property type="entry name" value="ANK_REPEAT"/>
    <property type="match status" value="4"/>
</dbReference>
<dbReference type="Proteomes" id="UP001233999">
    <property type="component" value="Unassembled WGS sequence"/>
</dbReference>
<dbReference type="Pfam" id="PF13637">
    <property type="entry name" value="Ank_4"/>
    <property type="match status" value="1"/>
</dbReference>
<dbReference type="AlphaFoldDB" id="A0AAD8AJ44"/>
<dbReference type="GO" id="GO:0003006">
    <property type="term" value="P:developmental process involved in reproduction"/>
    <property type="evidence" value="ECO:0007669"/>
    <property type="project" value="UniProtKB-ARBA"/>
</dbReference>
<accession>A0AAD8AJ44</accession>
<sequence length="430" mass="48072">TSVAFGILLLALSLKKNRVYYAARDGMAITLYALLAEKSDSEVHELLNQVVEDDGQRCTPLIVAARHGHDKVVKMLLSKFEPDIEQEGTVKFDGYVIEGASALWCAAGAGHLNVVKTLVKSGANVNHPTKTNSTPLRAACFDGRLDIVKYLTDHLADIHIANKYNNTCLMIAAYKGHLDVVSFLLEKGANPDEKAHCGATALHFASECGHVAIVKELLEYLVTRPEVSQEERIEALELLGASYANDKDNYCLELAYQYLHRTMEMRYSDPNNIIIKKLAKPVPAYENWVECQTLEELEAIQLNHNALHMESLSIRERILGTHNPEVPHPVIFRGAVFADNARFDRCIDLWLHALHLRQLNKVSVVKDLLRFAQVSLGRYFVFSQMIHVGVDLTFSQVEDVLAASVLELERNKRKNSKSKRSKNGICTAVS</sequence>
<gene>
    <name evidence="8" type="ORF">L9F63_026466</name>
</gene>
<evidence type="ECO:0000313" key="8">
    <source>
        <dbReference type="EMBL" id="KAJ9599685.1"/>
    </source>
</evidence>
<organism evidence="8 9">
    <name type="scientific">Diploptera punctata</name>
    <name type="common">Pacific beetle cockroach</name>
    <dbReference type="NCBI Taxonomy" id="6984"/>
    <lineage>
        <taxon>Eukaryota</taxon>
        <taxon>Metazoa</taxon>
        <taxon>Ecdysozoa</taxon>
        <taxon>Arthropoda</taxon>
        <taxon>Hexapoda</taxon>
        <taxon>Insecta</taxon>
        <taxon>Pterygota</taxon>
        <taxon>Neoptera</taxon>
        <taxon>Polyneoptera</taxon>
        <taxon>Dictyoptera</taxon>
        <taxon>Blattodea</taxon>
        <taxon>Blaberoidea</taxon>
        <taxon>Blaberidae</taxon>
        <taxon>Diplopterinae</taxon>
        <taxon>Diploptera</taxon>
    </lineage>
</organism>
<name>A0AAD8AJ44_DIPPU</name>
<dbReference type="GO" id="GO:0005737">
    <property type="term" value="C:cytoplasm"/>
    <property type="evidence" value="ECO:0007669"/>
    <property type="project" value="UniProtKB-SubCell"/>
</dbReference>
<feature type="repeat" description="ANK" evidence="7">
    <location>
        <begin position="197"/>
        <end position="219"/>
    </location>
</feature>
<dbReference type="Pfam" id="PF12796">
    <property type="entry name" value="Ank_2"/>
    <property type="match status" value="1"/>
</dbReference>
<dbReference type="PANTHER" id="PTHR24173:SF78">
    <property type="entry name" value="PROTEIN FEM-1 HOMOLOG B"/>
    <property type="match status" value="1"/>
</dbReference>
<dbReference type="InterPro" id="IPR036770">
    <property type="entry name" value="Ankyrin_rpt-contain_sf"/>
</dbReference>
<dbReference type="GO" id="GO:0043161">
    <property type="term" value="P:proteasome-mediated ubiquitin-dependent protein catabolic process"/>
    <property type="evidence" value="ECO:0007669"/>
    <property type="project" value="UniProtKB-ARBA"/>
</dbReference>
<feature type="non-terminal residue" evidence="8">
    <location>
        <position position="430"/>
    </location>
</feature>
<evidence type="ECO:0000256" key="1">
    <source>
        <dbReference type="ARBA" id="ARBA00004906"/>
    </source>
</evidence>
<dbReference type="Pfam" id="PF00023">
    <property type="entry name" value="Ank"/>
    <property type="match status" value="1"/>
</dbReference>
<dbReference type="SMART" id="SM00248">
    <property type="entry name" value="ANK"/>
    <property type="match status" value="6"/>
</dbReference>
<evidence type="ECO:0000256" key="2">
    <source>
        <dbReference type="ARBA" id="ARBA00022737"/>
    </source>
</evidence>
<dbReference type="FunFam" id="1.25.40.20:FF:000264">
    <property type="entry name" value="Fem-1 homolog B"/>
    <property type="match status" value="1"/>
</dbReference>
<feature type="repeat" description="ANK" evidence="7">
    <location>
        <begin position="164"/>
        <end position="196"/>
    </location>
</feature>
<dbReference type="InterPro" id="IPR002110">
    <property type="entry name" value="Ankyrin_rpt"/>
</dbReference>
<keyword evidence="9" id="KW-1185">Reference proteome</keyword>
<reference evidence="8" key="1">
    <citation type="journal article" date="2023" name="IScience">
        <title>Live-bearing cockroach genome reveals convergent evolutionary mechanisms linked to viviparity in insects and beyond.</title>
        <authorList>
            <person name="Fouks B."/>
            <person name="Harrison M.C."/>
            <person name="Mikhailova A.A."/>
            <person name="Marchal E."/>
            <person name="English S."/>
            <person name="Carruthers M."/>
            <person name="Jennings E.C."/>
            <person name="Chiamaka E.L."/>
            <person name="Frigard R.A."/>
            <person name="Pippel M."/>
            <person name="Attardo G.M."/>
            <person name="Benoit J.B."/>
            <person name="Bornberg-Bauer E."/>
            <person name="Tobe S.S."/>
        </authorList>
    </citation>
    <scope>NUCLEOTIDE SEQUENCE</scope>
    <source>
        <strain evidence="8">Stay&amp;Tobe</strain>
    </source>
</reference>
<keyword evidence="4 7" id="KW-0040">ANK repeat</keyword>
<comment type="pathway">
    <text evidence="1">Protein modification; protein ubiquitination.</text>
</comment>
<evidence type="ECO:0000256" key="5">
    <source>
        <dbReference type="ARBA" id="ARBA00038500"/>
    </source>
</evidence>
<dbReference type="PROSITE" id="PS50297">
    <property type="entry name" value="ANK_REP_REGION"/>
    <property type="match status" value="4"/>
</dbReference>
<keyword evidence="2" id="KW-0677">Repeat</keyword>
<dbReference type="EMBL" id="JASPKZ010000684">
    <property type="protein sequence ID" value="KAJ9599685.1"/>
    <property type="molecule type" value="Genomic_DNA"/>
</dbReference>
<protein>
    <recommendedName>
        <fullName evidence="6">Protein fem-1 homolog B</fullName>
    </recommendedName>
</protein>
<evidence type="ECO:0000256" key="4">
    <source>
        <dbReference type="ARBA" id="ARBA00023043"/>
    </source>
</evidence>
<dbReference type="Gene3D" id="1.25.40.20">
    <property type="entry name" value="Ankyrin repeat-containing domain"/>
    <property type="match status" value="2"/>
</dbReference>
<feature type="repeat" description="ANK" evidence="7">
    <location>
        <begin position="98"/>
        <end position="130"/>
    </location>
</feature>
<feature type="repeat" description="ANK" evidence="7">
    <location>
        <begin position="131"/>
        <end position="163"/>
    </location>
</feature>
<evidence type="ECO:0000313" key="9">
    <source>
        <dbReference type="Proteomes" id="UP001233999"/>
    </source>
</evidence>
<evidence type="ECO:0000256" key="3">
    <source>
        <dbReference type="ARBA" id="ARBA00022786"/>
    </source>
</evidence>
<evidence type="ECO:0000256" key="7">
    <source>
        <dbReference type="PROSITE-ProRule" id="PRU00023"/>
    </source>
</evidence>
<reference evidence="8" key="2">
    <citation type="submission" date="2023-05" db="EMBL/GenBank/DDBJ databases">
        <authorList>
            <person name="Fouks B."/>
        </authorList>
    </citation>
    <scope>NUCLEOTIDE SEQUENCE</scope>
    <source>
        <strain evidence="8">Stay&amp;Tobe</strain>
        <tissue evidence="8">Testes</tissue>
    </source>
</reference>
<feature type="non-terminal residue" evidence="8">
    <location>
        <position position="1"/>
    </location>
</feature>
<evidence type="ECO:0000256" key="6">
    <source>
        <dbReference type="ARBA" id="ARBA00072197"/>
    </source>
</evidence>
<comment type="similarity">
    <text evidence="5">Belongs to the fem-1 family.</text>
</comment>
<dbReference type="PANTHER" id="PTHR24173">
    <property type="entry name" value="ANKYRIN REPEAT CONTAINING"/>
    <property type="match status" value="1"/>
</dbReference>